<dbReference type="AlphaFoldDB" id="A0A8T0QW95"/>
<evidence type="ECO:0000313" key="7">
    <source>
        <dbReference type="EMBL" id="KAG2577268.1"/>
    </source>
</evidence>
<evidence type="ECO:0000256" key="1">
    <source>
        <dbReference type="ARBA" id="ARBA00001913"/>
    </source>
</evidence>
<keyword evidence="5 6" id="KW-1015">Disulfide bond</keyword>
<evidence type="ECO:0008006" key="9">
    <source>
        <dbReference type="Google" id="ProtNLM"/>
    </source>
</evidence>
<dbReference type="GO" id="GO:0004571">
    <property type="term" value="F:mannosyl-oligosaccharide 1,2-alpha-mannosidase activity"/>
    <property type="evidence" value="ECO:0007669"/>
    <property type="project" value="InterPro"/>
</dbReference>
<organism evidence="7 8">
    <name type="scientific">Panicum virgatum</name>
    <name type="common">Blackwell switchgrass</name>
    <dbReference type="NCBI Taxonomy" id="38727"/>
    <lineage>
        <taxon>Eukaryota</taxon>
        <taxon>Viridiplantae</taxon>
        <taxon>Streptophyta</taxon>
        <taxon>Embryophyta</taxon>
        <taxon>Tracheophyta</taxon>
        <taxon>Spermatophyta</taxon>
        <taxon>Magnoliopsida</taxon>
        <taxon>Liliopsida</taxon>
        <taxon>Poales</taxon>
        <taxon>Poaceae</taxon>
        <taxon>PACMAD clade</taxon>
        <taxon>Panicoideae</taxon>
        <taxon>Panicodae</taxon>
        <taxon>Paniceae</taxon>
        <taxon>Panicinae</taxon>
        <taxon>Panicum</taxon>
        <taxon>Panicum sect. Hiantes</taxon>
    </lineage>
</organism>
<evidence type="ECO:0000313" key="8">
    <source>
        <dbReference type="Proteomes" id="UP000823388"/>
    </source>
</evidence>
<dbReference type="GO" id="GO:0005975">
    <property type="term" value="P:carbohydrate metabolic process"/>
    <property type="evidence" value="ECO:0007669"/>
    <property type="project" value="InterPro"/>
</dbReference>
<accession>A0A8T0QW95</accession>
<dbReference type="InterPro" id="IPR012341">
    <property type="entry name" value="6hp_glycosidase-like_sf"/>
</dbReference>
<reference evidence="7" key="1">
    <citation type="submission" date="2020-05" db="EMBL/GenBank/DDBJ databases">
        <title>WGS assembly of Panicum virgatum.</title>
        <authorList>
            <person name="Lovell J.T."/>
            <person name="Jenkins J."/>
            <person name="Shu S."/>
            <person name="Juenger T.E."/>
            <person name="Schmutz J."/>
        </authorList>
    </citation>
    <scope>NUCLEOTIDE SEQUENCE</scope>
    <source>
        <strain evidence="7">AP13</strain>
    </source>
</reference>
<evidence type="ECO:0000256" key="4">
    <source>
        <dbReference type="ARBA" id="ARBA00022801"/>
    </source>
</evidence>
<keyword evidence="8" id="KW-1185">Reference proteome</keyword>
<dbReference type="Gene3D" id="1.50.10.10">
    <property type="match status" value="1"/>
</dbReference>
<gene>
    <name evidence="7" type="ORF">PVAP13_6NG088300</name>
</gene>
<protein>
    <recommendedName>
        <fullName evidence="9">Alpha-1,2-Mannosidase</fullName>
    </recommendedName>
</protein>
<evidence type="ECO:0000256" key="3">
    <source>
        <dbReference type="ARBA" id="ARBA00007658"/>
    </source>
</evidence>
<evidence type="ECO:0000256" key="5">
    <source>
        <dbReference type="ARBA" id="ARBA00023157"/>
    </source>
</evidence>
<dbReference type="PANTHER" id="PTHR11742:SF6">
    <property type="entry name" value="MANNOSYL-OLIGOSACCHARIDE ALPHA-1,2-MANNOSIDASE IA-RELATED"/>
    <property type="match status" value="1"/>
</dbReference>
<dbReference type="GO" id="GO:0000139">
    <property type="term" value="C:Golgi membrane"/>
    <property type="evidence" value="ECO:0007669"/>
    <property type="project" value="TreeGrafter"/>
</dbReference>
<evidence type="ECO:0000256" key="2">
    <source>
        <dbReference type="ARBA" id="ARBA00004922"/>
    </source>
</evidence>
<dbReference type="InterPro" id="IPR050749">
    <property type="entry name" value="Glycosyl_Hydrolase_47"/>
</dbReference>
<dbReference type="EMBL" id="CM029048">
    <property type="protein sequence ID" value="KAG2577268.1"/>
    <property type="molecule type" value="Genomic_DNA"/>
</dbReference>
<dbReference type="Proteomes" id="UP000823388">
    <property type="component" value="Chromosome 6N"/>
</dbReference>
<dbReference type="GO" id="GO:0005509">
    <property type="term" value="F:calcium ion binding"/>
    <property type="evidence" value="ECO:0007669"/>
    <property type="project" value="InterPro"/>
</dbReference>
<comment type="pathway">
    <text evidence="2">Protein modification; protein glycosylation.</text>
</comment>
<name>A0A8T0QW95_PANVG</name>
<comment type="cofactor">
    <cofactor evidence="1">
        <name>Ca(2+)</name>
        <dbReference type="ChEBI" id="CHEBI:29108"/>
    </cofactor>
</comment>
<feature type="disulfide bond" evidence="6">
    <location>
        <begin position="36"/>
        <end position="68"/>
    </location>
</feature>
<proteinExistence type="inferred from homology"/>
<comment type="similarity">
    <text evidence="3">Belongs to the glycosyl hydrolase 47 family.</text>
</comment>
<sequence>MEGLISLTKKTTPSNYHYICEKNGGSLSDKMDELACFAPGMLALGASGYGLEKSEQIMNLEKELARACYNFYQTTPTKLSGENYFSHAGQVVWQPAFFLLPHRCSL</sequence>
<dbReference type="InterPro" id="IPR001382">
    <property type="entry name" value="Glyco_hydro_47"/>
</dbReference>
<dbReference type="PANTHER" id="PTHR11742">
    <property type="entry name" value="MANNOSYL-OLIGOSACCHARIDE ALPHA-1,2-MANNOSIDASE-RELATED"/>
    <property type="match status" value="1"/>
</dbReference>
<comment type="caution">
    <text evidence="7">The sequence shown here is derived from an EMBL/GenBank/DDBJ whole genome shotgun (WGS) entry which is preliminary data.</text>
</comment>
<keyword evidence="4" id="KW-0378">Hydrolase</keyword>
<dbReference type="InterPro" id="IPR036026">
    <property type="entry name" value="Seven-hairpin_glycosidases"/>
</dbReference>
<dbReference type="GO" id="GO:0005783">
    <property type="term" value="C:endoplasmic reticulum"/>
    <property type="evidence" value="ECO:0007669"/>
    <property type="project" value="TreeGrafter"/>
</dbReference>
<evidence type="ECO:0000256" key="6">
    <source>
        <dbReference type="PIRSR" id="PIRSR601382-3"/>
    </source>
</evidence>
<dbReference type="SUPFAM" id="SSF48225">
    <property type="entry name" value="Seven-hairpin glycosidases"/>
    <property type="match status" value="1"/>
</dbReference>
<dbReference type="Pfam" id="PF01532">
    <property type="entry name" value="Glyco_hydro_47"/>
    <property type="match status" value="1"/>
</dbReference>